<name>A0A7D4Q6N7_9SPHI</name>
<evidence type="ECO:0008006" key="4">
    <source>
        <dbReference type="Google" id="ProtNLM"/>
    </source>
</evidence>
<feature type="region of interest" description="Disordered" evidence="1">
    <location>
        <begin position="1"/>
        <end position="20"/>
    </location>
</feature>
<feature type="compositionally biased region" description="Basic and acidic residues" evidence="1">
    <location>
        <begin position="1"/>
        <end position="10"/>
    </location>
</feature>
<evidence type="ECO:0000313" key="2">
    <source>
        <dbReference type="EMBL" id="QKJ32447.1"/>
    </source>
</evidence>
<dbReference type="RefSeq" id="WP_173417097.1">
    <property type="nucleotide sequence ID" value="NZ_CP054139.1"/>
</dbReference>
<dbReference type="Proteomes" id="UP000505355">
    <property type="component" value="Chromosome"/>
</dbReference>
<sequence length="242" mass="27493">MGKTQDEKNKLTLSDSGTGTAAAIPDSEKVILDLCGGTGAWSKPYRDAGYDVRVITLPGYDVERWRDYPELVELVRNNRVYGILAAPPCTMFSLLRFDGRAGTPRDFRKGMRTVNACLEIVHECLYNPVYKYQNRLKFWALENPRGHLLRFLGKPAFVFDPYEYGDPYTKRTCLWGTFNPPRAKSVVAPLPGSFGRKTPRFRHLKLHQIPQGYRAATKIPLDTIIRSITPEGFAKAFFKANR</sequence>
<accession>A0A7D4Q6N7</accession>
<dbReference type="SUPFAM" id="SSF53335">
    <property type="entry name" value="S-adenosyl-L-methionine-dependent methyltransferases"/>
    <property type="match status" value="1"/>
</dbReference>
<keyword evidence="3" id="KW-1185">Reference proteome</keyword>
<proteinExistence type="predicted"/>
<dbReference type="EMBL" id="CP054139">
    <property type="protein sequence ID" value="QKJ32447.1"/>
    <property type="molecule type" value="Genomic_DNA"/>
</dbReference>
<gene>
    <name evidence="2" type="ORF">HQ865_22675</name>
</gene>
<evidence type="ECO:0000313" key="3">
    <source>
        <dbReference type="Proteomes" id="UP000505355"/>
    </source>
</evidence>
<evidence type="ECO:0000256" key="1">
    <source>
        <dbReference type="SAM" id="MobiDB-lite"/>
    </source>
</evidence>
<reference evidence="2 3" key="1">
    <citation type="submission" date="2020-05" db="EMBL/GenBank/DDBJ databases">
        <title>Mucilaginibacter mali sp. nov.</title>
        <authorList>
            <person name="Kim H.S."/>
            <person name="Lee K.C."/>
            <person name="Suh M.K."/>
            <person name="Kim J.-S."/>
            <person name="Han K.-I."/>
            <person name="Eom M.K."/>
            <person name="Shin Y.K."/>
            <person name="Lee J.-S."/>
        </authorList>
    </citation>
    <scope>NUCLEOTIDE SEQUENCE [LARGE SCALE GENOMIC DNA]</scope>
    <source>
        <strain evidence="2 3">G2-14</strain>
    </source>
</reference>
<organism evidence="2 3">
    <name type="scientific">Mucilaginibacter mali</name>
    <dbReference type="NCBI Taxonomy" id="2740462"/>
    <lineage>
        <taxon>Bacteria</taxon>
        <taxon>Pseudomonadati</taxon>
        <taxon>Bacteroidota</taxon>
        <taxon>Sphingobacteriia</taxon>
        <taxon>Sphingobacteriales</taxon>
        <taxon>Sphingobacteriaceae</taxon>
        <taxon>Mucilaginibacter</taxon>
    </lineage>
</organism>
<dbReference type="InterPro" id="IPR029063">
    <property type="entry name" value="SAM-dependent_MTases_sf"/>
</dbReference>
<dbReference type="AlphaFoldDB" id="A0A7D4Q6N7"/>
<protein>
    <recommendedName>
        <fullName evidence="4">DNA cytosine methyltransferase</fullName>
    </recommendedName>
</protein>
<dbReference type="KEGG" id="mmab:HQ865_22675"/>